<sequence>MSSKRGREQRLKQWILGPGRCPNLLRDASGARRSVLEPRADRLEPDSSLLRTMVLDKEE</sequence>
<evidence type="ECO:0000313" key="2">
    <source>
        <dbReference type="Proteomes" id="UP001558613"/>
    </source>
</evidence>
<protein>
    <submittedName>
        <fullName evidence="1">Uncharacterized protein</fullName>
    </submittedName>
</protein>
<feature type="non-terminal residue" evidence="1">
    <location>
        <position position="59"/>
    </location>
</feature>
<evidence type="ECO:0000313" key="1">
    <source>
        <dbReference type="EMBL" id="KAL1271477.1"/>
    </source>
</evidence>
<dbReference type="Proteomes" id="UP001558613">
    <property type="component" value="Unassembled WGS sequence"/>
</dbReference>
<keyword evidence="2" id="KW-1185">Reference proteome</keyword>
<name>A0ABR3N3S4_9TELE</name>
<comment type="caution">
    <text evidence="1">The sequence shown here is derived from an EMBL/GenBank/DDBJ whole genome shotgun (WGS) entry which is preliminary data.</text>
</comment>
<gene>
    <name evidence="1" type="ORF">QQF64_030493</name>
</gene>
<proteinExistence type="predicted"/>
<accession>A0ABR3N3S4</accession>
<dbReference type="EMBL" id="JAYMGO010000007">
    <property type="protein sequence ID" value="KAL1271477.1"/>
    <property type="molecule type" value="Genomic_DNA"/>
</dbReference>
<organism evidence="1 2">
    <name type="scientific">Cirrhinus molitorella</name>
    <name type="common">mud carp</name>
    <dbReference type="NCBI Taxonomy" id="172907"/>
    <lineage>
        <taxon>Eukaryota</taxon>
        <taxon>Metazoa</taxon>
        <taxon>Chordata</taxon>
        <taxon>Craniata</taxon>
        <taxon>Vertebrata</taxon>
        <taxon>Euteleostomi</taxon>
        <taxon>Actinopterygii</taxon>
        <taxon>Neopterygii</taxon>
        <taxon>Teleostei</taxon>
        <taxon>Ostariophysi</taxon>
        <taxon>Cypriniformes</taxon>
        <taxon>Cyprinidae</taxon>
        <taxon>Labeoninae</taxon>
        <taxon>Labeonini</taxon>
        <taxon>Cirrhinus</taxon>
    </lineage>
</organism>
<reference evidence="1 2" key="1">
    <citation type="submission" date="2023-09" db="EMBL/GenBank/DDBJ databases">
        <authorList>
            <person name="Wang M."/>
        </authorList>
    </citation>
    <scope>NUCLEOTIDE SEQUENCE [LARGE SCALE GENOMIC DNA]</scope>
    <source>
        <strain evidence="1">GT-2023</strain>
        <tissue evidence="1">Liver</tissue>
    </source>
</reference>